<feature type="transmembrane region" description="Helical" evidence="2">
    <location>
        <begin position="374"/>
        <end position="399"/>
    </location>
</feature>
<feature type="domain" description="Peptidase M28" evidence="3">
    <location>
        <begin position="124"/>
        <end position="309"/>
    </location>
</feature>
<feature type="transmembrane region" description="Helical" evidence="2">
    <location>
        <begin position="471"/>
        <end position="490"/>
    </location>
</feature>
<keyword evidence="4" id="KW-0645">Protease</keyword>
<keyword evidence="1" id="KW-0378">Hydrolase</keyword>
<feature type="transmembrane region" description="Helical" evidence="2">
    <location>
        <begin position="523"/>
        <end position="544"/>
    </location>
</feature>
<feature type="transmembrane region" description="Helical" evidence="2">
    <location>
        <begin position="445"/>
        <end position="465"/>
    </location>
</feature>
<protein>
    <submittedName>
        <fullName evidence="4">Aminopeptidase</fullName>
    </submittedName>
</protein>
<feature type="transmembrane region" description="Helical" evidence="2">
    <location>
        <begin position="340"/>
        <end position="362"/>
    </location>
</feature>
<name>A0A919RNU5_9ACTN</name>
<keyword evidence="5" id="KW-1185">Reference proteome</keyword>
<dbReference type="Proteomes" id="UP000606172">
    <property type="component" value="Unassembled WGS sequence"/>
</dbReference>
<keyword evidence="2" id="KW-1133">Transmembrane helix</keyword>
<dbReference type="RefSeq" id="WP_204030494.1">
    <property type="nucleotide sequence ID" value="NZ_BOOW01000036.1"/>
</dbReference>
<dbReference type="PANTHER" id="PTHR12147">
    <property type="entry name" value="METALLOPEPTIDASE M28 FAMILY MEMBER"/>
    <property type="match status" value="1"/>
</dbReference>
<dbReference type="PANTHER" id="PTHR12147:SF26">
    <property type="entry name" value="PEPTIDASE M28 DOMAIN-CONTAINING PROTEIN"/>
    <property type="match status" value="1"/>
</dbReference>
<keyword evidence="4" id="KW-0031">Aminopeptidase</keyword>
<dbReference type="GO" id="GO:0004177">
    <property type="term" value="F:aminopeptidase activity"/>
    <property type="evidence" value="ECO:0007669"/>
    <property type="project" value="UniProtKB-KW"/>
</dbReference>
<dbReference type="SUPFAM" id="SSF53187">
    <property type="entry name" value="Zn-dependent exopeptidases"/>
    <property type="match status" value="1"/>
</dbReference>
<organism evidence="4 5">
    <name type="scientific">Sinosporangium siamense</name>
    <dbReference type="NCBI Taxonomy" id="1367973"/>
    <lineage>
        <taxon>Bacteria</taxon>
        <taxon>Bacillati</taxon>
        <taxon>Actinomycetota</taxon>
        <taxon>Actinomycetes</taxon>
        <taxon>Streptosporangiales</taxon>
        <taxon>Streptosporangiaceae</taxon>
        <taxon>Sinosporangium</taxon>
    </lineage>
</organism>
<dbReference type="GO" id="GO:0008235">
    <property type="term" value="F:metalloexopeptidase activity"/>
    <property type="evidence" value="ECO:0007669"/>
    <property type="project" value="InterPro"/>
</dbReference>
<feature type="transmembrane region" description="Helical" evidence="2">
    <location>
        <begin position="556"/>
        <end position="579"/>
    </location>
</feature>
<evidence type="ECO:0000256" key="1">
    <source>
        <dbReference type="ARBA" id="ARBA00022801"/>
    </source>
</evidence>
<evidence type="ECO:0000313" key="5">
    <source>
        <dbReference type="Proteomes" id="UP000606172"/>
    </source>
</evidence>
<comment type="caution">
    <text evidence="4">The sequence shown here is derived from an EMBL/GenBank/DDBJ whole genome shotgun (WGS) entry which is preliminary data.</text>
</comment>
<dbReference type="InterPro" id="IPR001261">
    <property type="entry name" value="ArgE/DapE_CS"/>
</dbReference>
<dbReference type="PROSITE" id="PS00759">
    <property type="entry name" value="ARGE_DAPE_CPG2_2"/>
    <property type="match status" value="1"/>
</dbReference>
<dbReference type="Gene3D" id="3.40.630.10">
    <property type="entry name" value="Zn peptidases"/>
    <property type="match status" value="1"/>
</dbReference>
<dbReference type="AlphaFoldDB" id="A0A919RNU5"/>
<evidence type="ECO:0000256" key="2">
    <source>
        <dbReference type="SAM" id="Phobius"/>
    </source>
</evidence>
<proteinExistence type="predicted"/>
<dbReference type="EMBL" id="BOOW01000036">
    <property type="protein sequence ID" value="GII95424.1"/>
    <property type="molecule type" value="Genomic_DNA"/>
</dbReference>
<feature type="transmembrane region" description="Helical" evidence="2">
    <location>
        <begin position="25"/>
        <end position="44"/>
    </location>
</feature>
<keyword evidence="2" id="KW-0812">Transmembrane</keyword>
<dbReference type="InterPro" id="IPR045175">
    <property type="entry name" value="M28_fam"/>
</dbReference>
<reference evidence="4" key="1">
    <citation type="submission" date="2021-01" db="EMBL/GenBank/DDBJ databases">
        <title>Whole genome shotgun sequence of Sinosporangium siamense NBRC 109515.</title>
        <authorList>
            <person name="Komaki H."/>
            <person name="Tamura T."/>
        </authorList>
    </citation>
    <scope>NUCLEOTIDE SEQUENCE</scope>
    <source>
        <strain evidence="4">NBRC 109515</strain>
    </source>
</reference>
<feature type="transmembrane region" description="Helical" evidence="2">
    <location>
        <begin position="497"/>
        <end position="517"/>
    </location>
</feature>
<sequence>MGTLRTSPEDHAVQGGQGPRPLGRIPALLALLAVVAAAVGAWLAEGPPAPAGPDAPATTFSATRAWPHLAHIAREPTPIGSPGGDAVRNYLVDRLIALGLRPEVQTGVGARTFGADVTAGLAKNVVAVIPGHASTGRVVVAAHYDSTPTTPGTSDDKASVAAVLEIARALTAGGQLRNDVVLLLSDGEEPGLIGAEAFARHPLAQGGSVMINLEGPGNASPSSMYNLTPGGSGLISAFAQVPFPVGESAVTGVYRLSGFHSDLSVLEERGVIGVDLGWSDGRAYYHHPRDTVANFDPAALQMQGENALVMVREVANADLPQLRAAPEEVFFAAFGTVIGYPGWLATPLAGAGVLAVLAFAVLARLRGEATVPRLVLSAAAALIPLMIGMAGAAGLWAGLTAWDRGYASLASDPYQPGPFRLAIILMVVAIVWGWFALARRWLGPVAPVAGVLFWQALLGVAAAVFLPGASYYGALTALAGGAGGCAALVLRDRRPLFALAVWTVAALPGVVVFGIGGRSLGSALGLAMAAPSVVFYMFAAMSALPLLDAATPRARVLAALGPLLAGVLAVVMAGAGVVVNRFDQERPRVAHLAYVLSADSGRAAWVSMDAQPHPWVAERAREATGAFDLPLPHRQSPARVGPAVAADLPAPEVTVLEERRRGDTTVLRLRVRSARSAYQLNLQAGAPVIGGTIEAYGESPVPLPIASEQSGPWPFEVQFFAPPPQGVTFELHLRGRTTPKLAVSDMTVGLTDIPGYRPRPLDLERTPSTGGLVTDSVTVVRTIEGRRK</sequence>
<keyword evidence="2" id="KW-0472">Membrane</keyword>
<dbReference type="InterPro" id="IPR007484">
    <property type="entry name" value="Peptidase_M28"/>
</dbReference>
<dbReference type="Pfam" id="PF04389">
    <property type="entry name" value="Peptidase_M28"/>
    <property type="match status" value="1"/>
</dbReference>
<feature type="transmembrane region" description="Helical" evidence="2">
    <location>
        <begin position="419"/>
        <end position="438"/>
    </location>
</feature>
<gene>
    <name evidence="4" type="ORF">Ssi02_56550</name>
</gene>
<dbReference type="GO" id="GO:0006508">
    <property type="term" value="P:proteolysis"/>
    <property type="evidence" value="ECO:0007669"/>
    <property type="project" value="InterPro"/>
</dbReference>
<evidence type="ECO:0000259" key="3">
    <source>
        <dbReference type="Pfam" id="PF04389"/>
    </source>
</evidence>
<accession>A0A919RNU5</accession>
<evidence type="ECO:0000313" key="4">
    <source>
        <dbReference type="EMBL" id="GII95424.1"/>
    </source>
</evidence>